<organism evidence="1 2">
    <name type="scientific">Bacteroides salyersiae CL02T12C01</name>
    <dbReference type="NCBI Taxonomy" id="997887"/>
    <lineage>
        <taxon>Bacteria</taxon>
        <taxon>Pseudomonadati</taxon>
        <taxon>Bacteroidota</taxon>
        <taxon>Bacteroidia</taxon>
        <taxon>Bacteroidales</taxon>
        <taxon>Bacteroidaceae</taxon>
        <taxon>Bacteroides</taxon>
    </lineage>
</organism>
<dbReference type="HOGENOM" id="CLU_3247504_0_0_10"/>
<keyword evidence="2" id="KW-1185">Reference proteome</keyword>
<dbReference type="PATRIC" id="fig|997887.3.peg.3754"/>
<reference evidence="1 2" key="1">
    <citation type="submission" date="2012-02" db="EMBL/GenBank/DDBJ databases">
        <title>The Genome Sequence of Bacteroides salyersiae CL02T12C01.</title>
        <authorList>
            <consortium name="The Broad Institute Genome Sequencing Platform"/>
            <person name="Earl A."/>
            <person name="Ward D."/>
            <person name="Feldgarden M."/>
            <person name="Gevers D."/>
            <person name="Zitomersky N.L."/>
            <person name="Coyne M.J."/>
            <person name="Comstock L.E."/>
            <person name="Young S.K."/>
            <person name="Zeng Q."/>
            <person name="Gargeya S."/>
            <person name="Fitzgerald M."/>
            <person name="Haas B."/>
            <person name="Abouelleil A."/>
            <person name="Alvarado L."/>
            <person name="Arachchi H.M."/>
            <person name="Berlin A."/>
            <person name="Chapman S.B."/>
            <person name="Gearin G."/>
            <person name="Goldberg J."/>
            <person name="Griggs A."/>
            <person name="Gujja S."/>
            <person name="Hansen M."/>
            <person name="Heiman D."/>
            <person name="Howarth C."/>
            <person name="Larimer J."/>
            <person name="Lui A."/>
            <person name="MacDonald P.J.P."/>
            <person name="McCowen C."/>
            <person name="Montmayeur A."/>
            <person name="Murphy C."/>
            <person name="Neiman D."/>
            <person name="Pearson M."/>
            <person name="Priest M."/>
            <person name="Roberts A."/>
            <person name="Saif S."/>
            <person name="Shea T."/>
            <person name="Sisk P."/>
            <person name="Stolte C."/>
            <person name="Sykes S."/>
            <person name="Wortman J."/>
            <person name="Nusbaum C."/>
            <person name="Birren B."/>
        </authorList>
    </citation>
    <scope>NUCLEOTIDE SEQUENCE [LARGE SCALE GENOMIC DNA]</scope>
    <source>
        <strain evidence="1 2">CL02T12C01</strain>
    </source>
</reference>
<accession>I9HGI0</accession>
<proteinExistence type="predicted"/>
<evidence type="ECO:0000313" key="1">
    <source>
        <dbReference type="EMBL" id="EIY59089.1"/>
    </source>
</evidence>
<dbReference type="Proteomes" id="UP000005150">
    <property type="component" value="Unassembled WGS sequence"/>
</dbReference>
<sequence>MCKQQLKREKVETPQGKIVKYCGKIVMVYYVKMLHLCTQYKL</sequence>
<gene>
    <name evidence="1" type="ORF">HMPREF1071_03615</name>
</gene>
<dbReference type="AlphaFoldDB" id="I9HGI0"/>
<evidence type="ECO:0000313" key="2">
    <source>
        <dbReference type="Proteomes" id="UP000005150"/>
    </source>
</evidence>
<dbReference type="EMBL" id="AGXV01000041">
    <property type="protein sequence ID" value="EIY59089.1"/>
    <property type="molecule type" value="Genomic_DNA"/>
</dbReference>
<protein>
    <submittedName>
        <fullName evidence="1">Uncharacterized protein</fullName>
    </submittedName>
</protein>
<name>I9HGI0_9BACE</name>
<comment type="caution">
    <text evidence="1">The sequence shown here is derived from an EMBL/GenBank/DDBJ whole genome shotgun (WGS) entry which is preliminary data.</text>
</comment>